<evidence type="ECO:0000313" key="3">
    <source>
        <dbReference type="Proteomes" id="UP000831113"/>
    </source>
</evidence>
<evidence type="ECO:0000256" key="1">
    <source>
        <dbReference type="SAM" id="Phobius"/>
    </source>
</evidence>
<gene>
    <name evidence="2" type="ORF">MTX78_17910</name>
</gene>
<reference evidence="2 3" key="1">
    <citation type="submission" date="2022-03" db="EMBL/GenBank/DDBJ databases">
        <title>Hymenobactersp. isolated from the air.</title>
        <authorList>
            <person name="Won M."/>
            <person name="Kwon S.-W."/>
        </authorList>
    </citation>
    <scope>NUCLEOTIDE SEQUENCE [LARGE SCALE GENOMIC DNA]</scope>
    <source>
        <strain evidence="2 3">KACC 21982</strain>
    </source>
</reference>
<protein>
    <submittedName>
        <fullName evidence="2">Uncharacterized protein</fullName>
    </submittedName>
</protein>
<dbReference type="Proteomes" id="UP000831113">
    <property type="component" value="Chromosome"/>
</dbReference>
<feature type="transmembrane region" description="Helical" evidence="1">
    <location>
        <begin position="381"/>
        <end position="399"/>
    </location>
</feature>
<dbReference type="RefSeq" id="WP_243797112.1">
    <property type="nucleotide sequence ID" value="NZ_CP094669.1"/>
</dbReference>
<keyword evidence="1" id="KW-1133">Transmembrane helix</keyword>
<keyword evidence="1" id="KW-0472">Membrane</keyword>
<proteinExistence type="predicted"/>
<keyword evidence="3" id="KW-1185">Reference proteome</keyword>
<accession>A0ABY4CUP3</accession>
<dbReference type="EMBL" id="CP094669">
    <property type="protein sequence ID" value="UOG73986.1"/>
    <property type="molecule type" value="Genomic_DNA"/>
</dbReference>
<keyword evidence="1" id="KW-0812">Transmembrane</keyword>
<organism evidence="2 3">
    <name type="scientific">Hymenobacter tibetensis</name>
    <dbReference type="NCBI Taxonomy" id="497967"/>
    <lineage>
        <taxon>Bacteria</taxon>
        <taxon>Pseudomonadati</taxon>
        <taxon>Bacteroidota</taxon>
        <taxon>Cytophagia</taxon>
        <taxon>Cytophagales</taxon>
        <taxon>Hymenobacteraceae</taxon>
        <taxon>Hymenobacter</taxon>
    </lineage>
</organism>
<name>A0ABY4CUP3_9BACT</name>
<evidence type="ECO:0000313" key="2">
    <source>
        <dbReference type="EMBL" id="UOG73986.1"/>
    </source>
</evidence>
<sequence>MRTLFRALLSLSLLYLLYLNYRLYYQPQMEAVAGRPLNQDLLSQLRFLKTRMHQGAGEDMQQLYPEGFVYLNALYGLSWVELAGGLPNSAALRHEALGETAWAMRAIFSPAGRRIFEQELPLPYGAYYQGWSTYLLGRYLAAQTPTERAADDVRLFKQNCAQIAQAVAVSPTPYLESYSGAAWPADGVMCLAALACHDRILPPRYQPTIRQWLTVVDTRLDSLGMIPHKTDARTGAVQQAALGASQSQLLNFLYEIDSTYARRHFRLYRHHFLTSRFGLPGMRESAQEADNAEHIDSGPVLLDVGGAASIVGRRVMQRYGDTVTAIGLRNSIEAFGMPYQVSDQKRYLFGVLPIADAFIAWSNSLEVNHTMSTSSSWRGHFQALSALLAAGLLVAVYLLRRKPVGK</sequence>